<protein>
    <recommendedName>
        <fullName evidence="4">N-glycosylation protein EOS1</fullName>
    </recommendedName>
</protein>
<dbReference type="InterPro" id="IPR021100">
    <property type="entry name" value="N-glycosylation_EOS1"/>
</dbReference>
<dbReference type="AlphaFoldDB" id="A0AAN7B5N7"/>
<gene>
    <name evidence="2" type="ORF">QBC37DRAFT_426129</name>
</gene>
<reference evidence="2" key="2">
    <citation type="submission" date="2023-05" db="EMBL/GenBank/DDBJ databases">
        <authorList>
            <consortium name="Lawrence Berkeley National Laboratory"/>
            <person name="Steindorff A."/>
            <person name="Hensen N."/>
            <person name="Bonometti L."/>
            <person name="Westerberg I."/>
            <person name="Brannstrom I.O."/>
            <person name="Guillou S."/>
            <person name="Cros-Aarteil S."/>
            <person name="Calhoun S."/>
            <person name="Haridas S."/>
            <person name="Kuo A."/>
            <person name="Mondo S."/>
            <person name="Pangilinan J."/>
            <person name="Riley R."/>
            <person name="Labutti K."/>
            <person name="Andreopoulos B."/>
            <person name="Lipzen A."/>
            <person name="Chen C."/>
            <person name="Yanf M."/>
            <person name="Daum C."/>
            <person name="Ng V."/>
            <person name="Clum A."/>
            <person name="Ohm R."/>
            <person name="Martin F."/>
            <person name="Silar P."/>
            <person name="Natvig D."/>
            <person name="Lalanne C."/>
            <person name="Gautier V."/>
            <person name="Ament-Velasquez S.L."/>
            <person name="Kruys A."/>
            <person name="Hutchinson M.I."/>
            <person name="Powell A.J."/>
            <person name="Barry K."/>
            <person name="Miller A.N."/>
            <person name="Grigoriev I.V."/>
            <person name="Debuchy R."/>
            <person name="Gladieux P."/>
            <person name="Thoren M.H."/>
            <person name="Johannesson H."/>
        </authorList>
    </citation>
    <scope>NUCLEOTIDE SEQUENCE</scope>
    <source>
        <strain evidence="2">PSN293</strain>
    </source>
</reference>
<feature type="transmembrane region" description="Helical" evidence="1">
    <location>
        <begin position="206"/>
        <end position="226"/>
    </location>
</feature>
<feature type="transmembrane region" description="Helical" evidence="1">
    <location>
        <begin position="104"/>
        <end position="124"/>
    </location>
</feature>
<feature type="transmembrane region" description="Helical" evidence="1">
    <location>
        <begin position="168"/>
        <end position="185"/>
    </location>
</feature>
<evidence type="ECO:0008006" key="4">
    <source>
        <dbReference type="Google" id="ProtNLM"/>
    </source>
</evidence>
<comment type="caution">
    <text evidence="2">The sequence shown here is derived from an EMBL/GenBank/DDBJ whole genome shotgun (WGS) entry which is preliminary data.</text>
</comment>
<dbReference type="GO" id="GO:0034599">
    <property type="term" value="P:cellular response to oxidative stress"/>
    <property type="evidence" value="ECO:0007669"/>
    <property type="project" value="InterPro"/>
</dbReference>
<dbReference type="PANTHER" id="PTHR28147:SF1">
    <property type="entry name" value="N-GLYCOSYLATION PROTEIN EOS1"/>
    <property type="match status" value="1"/>
</dbReference>
<dbReference type="EMBL" id="MU858140">
    <property type="protein sequence ID" value="KAK4211808.1"/>
    <property type="molecule type" value="Genomic_DNA"/>
</dbReference>
<keyword evidence="3" id="KW-1185">Reference proteome</keyword>
<name>A0AAN7B5N7_9PEZI</name>
<dbReference type="Proteomes" id="UP001301769">
    <property type="component" value="Unassembled WGS sequence"/>
</dbReference>
<evidence type="ECO:0000313" key="2">
    <source>
        <dbReference type="EMBL" id="KAK4211808.1"/>
    </source>
</evidence>
<accession>A0AAN7B5N7</accession>
<organism evidence="2 3">
    <name type="scientific">Rhypophila decipiens</name>
    <dbReference type="NCBI Taxonomy" id="261697"/>
    <lineage>
        <taxon>Eukaryota</taxon>
        <taxon>Fungi</taxon>
        <taxon>Dikarya</taxon>
        <taxon>Ascomycota</taxon>
        <taxon>Pezizomycotina</taxon>
        <taxon>Sordariomycetes</taxon>
        <taxon>Sordariomycetidae</taxon>
        <taxon>Sordariales</taxon>
        <taxon>Naviculisporaceae</taxon>
        <taxon>Rhypophila</taxon>
    </lineage>
</organism>
<keyword evidence="1" id="KW-0812">Transmembrane</keyword>
<keyword evidence="1" id="KW-0472">Membrane</keyword>
<reference evidence="2" key="1">
    <citation type="journal article" date="2023" name="Mol. Phylogenet. Evol.">
        <title>Genome-scale phylogeny and comparative genomics of the fungal order Sordariales.</title>
        <authorList>
            <person name="Hensen N."/>
            <person name="Bonometti L."/>
            <person name="Westerberg I."/>
            <person name="Brannstrom I.O."/>
            <person name="Guillou S."/>
            <person name="Cros-Aarteil S."/>
            <person name="Calhoun S."/>
            <person name="Haridas S."/>
            <person name="Kuo A."/>
            <person name="Mondo S."/>
            <person name="Pangilinan J."/>
            <person name="Riley R."/>
            <person name="LaButti K."/>
            <person name="Andreopoulos B."/>
            <person name="Lipzen A."/>
            <person name="Chen C."/>
            <person name="Yan M."/>
            <person name="Daum C."/>
            <person name="Ng V."/>
            <person name="Clum A."/>
            <person name="Steindorff A."/>
            <person name="Ohm R.A."/>
            <person name="Martin F."/>
            <person name="Silar P."/>
            <person name="Natvig D.O."/>
            <person name="Lalanne C."/>
            <person name="Gautier V."/>
            <person name="Ament-Velasquez S.L."/>
            <person name="Kruys A."/>
            <person name="Hutchinson M.I."/>
            <person name="Powell A.J."/>
            <person name="Barry K."/>
            <person name="Miller A.N."/>
            <person name="Grigoriev I.V."/>
            <person name="Debuchy R."/>
            <person name="Gladieux P."/>
            <person name="Hiltunen Thoren M."/>
            <person name="Johannesson H."/>
        </authorList>
    </citation>
    <scope>NUCLEOTIDE SEQUENCE</scope>
    <source>
        <strain evidence="2">PSN293</strain>
    </source>
</reference>
<keyword evidence="1" id="KW-1133">Transmembrane helix</keyword>
<sequence>MSMPPVASTARRRRVDVNGINGIHASRTLPEYSSVCGTAGMSNGHINGLSSHATVAGTISGSGNHYPPSNPAVDDDSKLATHPSGLRSLLHPRLPVVLGVPRRWHPFLVIWRLFSIGPAIYWGLPSVARLLALVHLKYIVQFGAGGAGVAGATYDWTSSDFQLRFTEAWMTVLWCFASGWVSFYLTDTLMSRALLNYTPLATIFRLSVINLVNVLFTSSVLGQFAAPADPRFAFAPWIVIASVLTLVYNIAQRGIRIHKDYALSMSIFSIASYVSMVALLWHMYVDRAAEYPDIPLVRNLRLACQGLEELAVKIMDYGNVNMAGATNTFRPIP</sequence>
<dbReference type="GO" id="GO:0005789">
    <property type="term" value="C:endoplasmic reticulum membrane"/>
    <property type="evidence" value="ECO:0007669"/>
    <property type="project" value="InterPro"/>
</dbReference>
<evidence type="ECO:0000256" key="1">
    <source>
        <dbReference type="SAM" id="Phobius"/>
    </source>
</evidence>
<evidence type="ECO:0000313" key="3">
    <source>
        <dbReference type="Proteomes" id="UP001301769"/>
    </source>
</evidence>
<proteinExistence type="predicted"/>
<dbReference type="GO" id="GO:0006487">
    <property type="term" value="P:protein N-linked glycosylation"/>
    <property type="evidence" value="ECO:0007669"/>
    <property type="project" value="TreeGrafter"/>
</dbReference>
<dbReference type="PANTHER" id="PTHR28147">
    <property type="entry name" value="N-GLYCOSYLATION PROTEIN EOS1"/>
    <property type="match status" value="1"/>
</dbReference>
<dbReference type="Pfam" id="PF12326">
    <property type="entry name" value="EOS1"/>
    <property type="match status" value="1"/>
</dbReference>
<feature type="transmembrane region" description="Helical" evidence="1">
    <location>
        <begin position="232"/>
        <end position="251"/>
    </location>
</feature>
<feature type="transmembrane region" description="Helical" evidence="1">
    <location>
        <begin position="263"/>
        <end position="284"/>
    </location>
</feature>
<feature type="transmembrane region" description="Helical" evidence="1">
    <location>
        <begin position="136"/>
        <end position="156"/>
    </location>
</feature>